<accession>A0ABS3H3W2</accession>
<proteinExistence type="predicted"/>
<dbReference type="Proteomes" id="UP000664256">
    <property type="component" value="Unassembled WGS sequence"/>
</dbReference>
<evidence type="ECO:0000256" key="1">
    <source>
        <dbReference type="SAM" id="MobiDB-lite"/>
    </source>
</evidence>
<protein>
    <submittedName>
        <fullName evidence="2">Uncharacterized protein</fullName>
    </submittedName>
</protein>
<gene>
    <name evidence="2" type="ORF">JZO76_01170</name>
</gene>
<dbReference type="RefSeq" id="WP_206902337.1">
    <property type="nucleotide sequence ID" value="NZ_JAFLVT010000001.1"/>
</dbReference>
<keyword evidence="3" id="KW-1185">Reference proteome</keyword>
<dbReference type="EMBL" id="JAFLVT010000001">
    <property type="protein sequence ID" value="MBO0448137.1"/>
    <property type="molecule type" value="Genomic_DNA"/>
</dbReference>
<feature type="region of interest" description="Disordered" evidence="1">
    <location>
        <begin position="76"/>
        <end position="107"/>
    </location>
</feature>
<name>A0ABS3H3W2_9ENTE</name>
<comment type="caution">
    <text evidence="2">The sequence shown here is derived from an EMBL/GenBank/DDBJ whole genome shotgun (WGS) entry which is preliminary data.</text>
</comment>
<evidence type="ECO:0000313" key="3">
    <source>
        <dbReference type="Proteomes" id="UP000664256"/>
    </source>
</evidence>
<evidence type="ECO:0000313" key="2">
    <source>
        <dbReference type="EMBL" id="MBO0448137.1"/>
    </source>
</evidence>
<reference evidence="2 3" key="1">
    <citation type="submission" date="2021-03" db="EMBL/GenBank/DDBJ databases">
        <title>Enterococcal diversity collection.</title>
        <authorList>
            <person name="Gilmore M.S."/>
            <person name="Schwartzman J."/>
            <person name="Van Tyne D."/>
            <person name="Martin M."/>
            <person name="Earl A.M."/>
            <person name="Manson A.L."/>
            <person name="Straub T."/>
            <person name="Salamzade R."/>
            <person name="Saavedra J."/>
            <person name="Lebreton F."/>
            <person name="Prichula J."/>
            <person name="Schaufler K."/>
            <person name="Gaca A."/>
            <person name="Sgardioli B."/>
            <person name="Wagenaar J."/>
            <person name="Strong T."/>
        </authorList>
    </citation>
    <scope>NUCLEOTIDE SEQUENCE [LARGE SCALE GENOMIC DNA]</scope>
    <source>
        <strain evidence="2 3">MJM12</strain>
    </source>
</reference>
<organism evidence="2 3">
    <name type="scientific">Candidatus Enterococcus myersii</name>
    <dbReference type="NCBI Taxonomy" id="2815322"/>
    <lineage>
        <taxon>Bacteria</taxon>
        <taxon>Bacillati</taxon>
        <taxon>Bacillota</taxon>
        <taxon>Bacilli</taxon>
        <taxon>Lactobacillales</taxon>
        <taxon>Enterococcaceae</taxon>
        <taxon>Enterococcus</taxon>
    </lineage>
</organism>
<feature type="compositionally biased region" description="Polar residues" evidence="1">
    <location>
        <begin position="77"/>
        <end position="89"/>
    </location>
</feature>
<sequence length="107" mass="12321">MKKRFTGQYATYLKIVACGGPKCFAEAMAFHHLKEKYQHLTIDPADIVAIKEQMAEEKEEGKRELEQMKARLLQPEKSANNFLSSNNRTPIPPEHLPDNVVPFRPRK</sequence>